<evidence type="ECO:0000256" key="1">
    <source>
        <dbReference type="ARBA" id="ARBA00004141"/>
    </source>
</evidence>
<keyword evidence="11" id="KW-0407">Ion channel</keyword>
<evidence type="ECO:0000256" key="2">
    <source>
        <dbReference type="ARBA" id="ARBA00006920"/>
    </source>
</evidence>
<feature type="transmembrane region" description="Helical" evidence="13">
    <location>
        <begin position="83"/>
        <end position="104"/>
    </location>
</feature>
<reference evidence="14" key="1">
    <citation type="journal article" date="2019" name="Microbiol. Resour. Announc.">
        <title>Complete Genome Sequence of Rubrobacter xylanophilus Strain AA3-22, Isolated from Arima Onsen in Japan.</title>
        <authorList>
            <person name="Tomariguchi N."/>
            <person name="Miyazaki K."/>
        </authorList>
    </citation>
    <scope>NUCLEOTIDE SEQUENCE [LARGE SCALE GENOMIC DNA]</scope>
    <source>
        <strain evidence="14">AA3-22</strain>
    </source>
</reference>
<comment type="catalytic activity">
    <reaction evidence="12">
        <text>K(+)(in) = K(+)(out)</text>
        <dbReference type="Rhea" id="RHEA:29463"/>
        <dbReference type="ChEBI" id="CHEBI:29103"/>
    </reaction>
</comment>
<feature type="transmembrane region" description="Helical" evidence="13">
    <location>
        <begin position="12"/>
        <end position="33"/>
    </location>
</feature>
<evidence type="ECO:0000313" key="14">
    <source>
        <dbReference type="EMBL" id="BBL80188.1"/>
    </source>
</evidence>
<keyword evidence="3" id="KW-0813">Transport</keyword>
<dbReference type="EMBL" id="AP019791">
    <property type="protein sequence ID" value="BBL80188.1"/>
    <property type="molecule type" value="Genomic_DNA"/>
</dbReference>
<gene>
    <name evidence="14" type="ORF">RxyAA322_20420</name>
</gene>
<evidence type="ECO:0000256" key="3">
    <source>
        <dbReference type="ARBA" id="ARBA00022448"/>
    </source>
</evidence>
<keyword evidence="8 13" id="KW-1133">Transmembrane helix</keyword>
<dbReference type="AlphaFoldDB" id="A0A510HJW6"/>
<name>A0A510HJW6_9ACTN</name>
<proteinExistence type="inferred from homology"/>
<evidence type="ECO:0000256" key="12">
    <source>
        <dbReference type="ARBA" id="ARBA00034430"/>
    </source>
</evidence>
<evidence type="ECO:0000313" key="15">
    <source>
        <dbReference type="Proteomes" id="UP000318065"/>
    </source>
</evidence>
<dbReference type="InterPro" id="IPR010617">
    <property type="entry name" value="TMEM175-like"/>
</dbReference>
<evidence type="ECO:0000256" key="5">
    <source>
        <dbReference type="ARBA" id="ARBA00022692"/>
    </source>
</evidence>
<keyword evidence="4" id="KW-0633">Potassium transport</keyword>
<sequence length="206" mass="23218">MEKENGIGLERIVFFSDAVFAIAITLLVLDIRLPEMPEGLVAQRLPQELASLWPKYLSYVLSFLVITMYWMGHHGIFSHIRGYDRTLIWLNALFLMCIAFLPFPTSLLGEYGDHRLAVVIYAGSLAVARLLLTTVWWYATADRRLVAGDLSGATIRAHRVRGLAMPAVFLLSIAISFFSVSAAMYSWALLVVADLLVMRAMHRRGW</sequence>
<dbReference type="PANTHER" id="PTHR31462">
    <property type="entry name" value="ENDOSOMAL/LYSOSOMAL POTASSIUM CHANNEL TMEM175"/>
    <property type="match status" value="1"/>
</dbReference>
<evidence type="ECO:0000256" key="11">
    <source>
        <dbReference type="ARBA" id="ARBA00023303"/>
    </source>
</evidence>
<keyword evidence="9" id="KW-0406">Ion transport</keyword>
<keyword evidence="10 13" id="KW-0472">Membrane</keyword>
<evidence type="ECO:0000256" key="10">
    <source>
        <dbReference type="ARBA" id="ARBA00023136"/>
    </source>
</evidence>
<keyword evidence="15" id="KW-1185">Reference proteome</keyword>
<accession>A0A510HJW6</accession>
<dbReference type="GO" id="GO:0005267">
    <property type="term" value="F:potassium channel activity"/>
    <property type="evidence" value="ECO:0007669"/>
    <property type="project" value="UniProtKB-KW"/>
</dbReference>
<evidence type="ECO:0000256" key="8">
    <source>
        <dbReference type="ARBA" id="ARBA00022989"/>
    </source>
</evidence>
<comment type="similarity">
    <text evidence="2">Belongs to the TMEM175 family.</text>
</comment>
<keyword evidence="7" id="KW-0630">Potassium</keyword>
<evidence type="ECO:0000256" key="4">
    <source>
        <dbReference type="ARBA" id="ARBA00022538"/>
    </source>
</evidence>
<dbReference type="Proteomes" id="UP000318065">
    <property type="component" value="Chromosome"/>
</dbReference>
<dbReference type="GO" id="GO:0015252">
    <property type="term" value="F:proton channel activity"/>
    <property type="evidence" value="ECO:0007669"/>
    <property type="project" value="InterPro"/>
</dbReference>
<dbReference type="GO" id="GO:0016020">
    <property type="term" value="C:membrane"/>
    <property type="evidence" value="ECO:0007669"/>
    <property type="project" value="UniProtKB-SubCell"/>
</dbReference>
<evidence type="ECO:0000256" key="7">
    <source>
        <dbReference type="ARBA" id="ARBA00022958"/>
    </source>
</evidence>
<feature type="transmembrane region" description="Helical" evidence="13">
    <location>
        <begin position="53"/>
        <end position="71"/>
    </location>
</feature>
<organism evidence="14 15">
    <name type="scientific">Rubrobacter xylanophilus</name>
    <dbReference type="NCBI Taxonomy" id="49319"/>
    <lineage>
        <taxon>Bacteria</taxon>
        <taxon>Bacillati</taxon>
        <taxon>Actinomycetota</taxon>
        <taxon>Rubrobacteria</taxon>
        <taxon>Rubrobacterales</taxon>
        <taxon>Rubrobacteraceae</taxon>
        <taxon>Rubrobacter</taxon>
    </lineage>
</organism>
<evidence type="ECO:0000256" key="13">
    <source>
        <dbReference type="SAM" id="Phobius"/>
    </source>
</evidence>
<keyword evidence="5 13" id="KW-0812">Transmembrane</keyword>
<protein>
    <submittedName>
        <fullName evidence="14">DUF1211 domain-containing membrane protein</fullName>
    </submittedName>
</protein>
<dbReference type="PANTHER" id="PTHR31462:SF5">
    <property type="entry name" value="ENDOSOMAL_LYSOSOMAL PROTON CHANNEL TMEM175"/>
    <property type="match status" value="1"/>
</dbReference>
<comment type="subcellular location">
    <subcellularLocation>
        <location evidence="1">Membrane</location>
        <topology evidence="1">Multi-pass membrane protein</topology>
    </subcellularLocation>
</comment>
<feature type="transmembrane region" description="Helical" evidence="13">
    <location>
        <begin position="160"/>
        <end position="178"/>
    </location>
</feature>
<evidence type="ECO:0000256" key="6">
    <source>
        <dbReference type="ARBA" id="ARBA00022826"/>
    </source>
</evidence>
<dbReference type="RefSeq" id="WP_172620792.1">
    <property type="nucleotide sequence ID" value="NZ_AP019791.1"/>
</dbReference>
<feature type="transmembrane region" description="Helical" evidence="13">
    <location>
        <begin position="116"/>
        <end position="139"/>
    </location>
</feature>
<dbReference type="Pfam" id="PF06736">
    <property type="entry name" value="TMEM175"/>
    <property type="match status" value="1"/>
</dbReference>
<evidence type="ECO:0000256" key="9">
    <source>
        <dbReference type="ARBA" id="ARBA00023065"/>
    </source>
</evidence>
<keyword evidence="6" id="KW-0631">Potassium channel</keyword>